<comment type="caution">
    <text evidence="1">The sequence shown here is derived from an EMBL/GenBank/DDBJ whole genome shotgun (WGS) entry which is preliminary data.</text>
</comment>
<name>A0ABN9VAX4_9DINO</name>
<evidence type="ECO:0000313" key="1">
    <source>
        <dbReference type="EMBL" id="CAK0869112.1"/>
    </source>
</evidence>
<feature type="non-terminal residue" evidence="1">
    <location>
        <position position="141"/>
    </location>
</feature>
<organism evidence="1 2">
    <name type="scientific">Prorocentrum cordatum</name>
    <dbReference type="NCBI Taxonomy" id="2364126"/>
    <lineage>
        <taxon>Eukaryota</taxon>
        <taxon>Sar</taxon>
        <taxon>Alveolata</taxon>
        <taxon>Dinophyceae</taxon>
        <taxon>Prorocentrales</taxon>
        <taxon>Prorocentraceae</taxon>
        <taxon>Prorocentrum</taxon>
    </lineage>
</organism>
<sequence length="141" mass="15271">AHTPVTIKSWVDDLNTRIAAPPKFAVDQITKVATILRDDCKELDLISPKSNILSSSVLAGVALEANLKQLGLAVPYKDRVVDLGFDRGNGSSQRSLTTQLQLDMGHSDPAIATAMGVIKSRALFLATSDIDWQLIEATWAR</sequence>
<reference evidence="1" key="1">
    <citation type="submission" date="2023-10" db="EMBL/GenBank/DDBJ databases">
        <authorList>
            <person name="Chen Y."/>
            <person name="Shah S."/>
            <person name="Dougan E. K."/>
            <person name="Thang M."/>
            <person name="Chan C."/>
        </authorList>
    </citation>
    <scope>NUCLEOTIDE SEQUENCE [LARGE SCALE GENOMIC DNA]</scope>
</reference>
<keyword evidence="2" id="KW-1185">Reference proteome</keyword>
<evidence type="ECO:0000313" key="2">
    <source>
        <dbReference type="Proteomes" id="UP001189429"/>
    </source>
</evidence>
<dbReference type="EMBL" id="CAUYUJ010016818">
    <property type="protein sequence ID" value="CAK0869112.1"/>
    <property type="molecule type" value="Genomic_DNA"/>
</dbReference>
<protein>
    <submittedName>
        <fullName evidence="1">Uncharacterized protein</fullName>
    </submittedName>
</protein>
<dbReference type="Proteomes" id="UP001189429">
    <property type="component" value="Unassembled WGS sequence"/>
</dbReference>
<accession>A0ABN9VAX4</accession>
<feature type="non-terminal residue" evidence="1">
    <location>
        <position position="1"/>
    </location>
</feature>
<proteinExistence type="predicted"/>
<gene>
    <name evidence="1" type="ORF">PCOR1329_LOCUS55575</name>
</gene>